<dbReference type="STRING" id="1004.SAMN05661012_01696"/>
<evidence type="ECO:0000256" key="3">
    <source>
        <dbReference type="ARBA" id="ARBA00022553"/>
    </source>
</evidence>
<organism evidence="9 10">
    <name type="scientific">Chitinophaga sancti</name>
    <dbReference type="NCBI Taxonomy" id="1004"/>
    <lineage>
        <taxon>Bacteria</taxon>
        <taxon>Pseudomonadati</taxon>
        <taxon>Bacteroidota</taxon>
        <taxon>Chitinophagia</taxon>
        <taxon>Chitinophagales</taxon>
        <taxon>Chitinophagaceae</taxon>
        <taxon>Chitinophaga</taxon>
    </lineage>
</organism>
<keyword evidence="6" id="KW-0902">Two-component regulatory system</keyword>
<dbReference type="SUPFAM" id="SSF55874">
    <property type="entry name" value="ATPase domain of HSP90 chaperone/DNA topoisomerase II/histidine kinase"/>
    <property type="match status" value="1"/>
</dbReference>
<keyword evidence="7" id="KW-1133">Transmembrane helix</keyword>
<dbReference type="PROSITE" id="PS50109">
    <property type="entry name" value="HIS_KIN"/>
    <property type="match status" value="1"/>
</dbReference>
<dbReference type="SMART" id="SM00387">
    <property type="entry name" value="HATPase_c"/>
    <property type="match status" value="1"/>
</dbReference>
<evidence type="ECO:0000256" key="1">
    <source>
        <dbReference type="ARBA" id="ARBA00000085"/>
    </source>
</evidence>
<dbReference type="FunFam" id="3.30.565.10:FF:000006">
    <property type="entry name" value="Sensor histidine kinase WalK"/>
    <property type="match status" value="1"/>
</dbReference>
<dbReference type="Proteomes" id="UP000183788">
    <property type="component" value="Unassembled WGS sequence"/>
</dbReference>
<dbReference type="InterPro" id="IPR003594">
    <property type="entry name" value="HATPase_dom"/>
</dbReference>
<feature type="domain" description="Histidine kinase" evidence="8">
    <location>
        <begin position="133"/>
        <end position="347"/>
    </location>
</feature>
<dbReference type="GO" id="GO:0004721">
    <property type="term" value="F:phosphoprotein phosphatase activity"/>
    <property type="evidence" value="ECO:0007669"/>
    <property type="project" value="TreeGrafter"/>
</dbReference>
<reference evidence="9 10" key="1">
    <citation type="submission" date="2016-11" db="EMBL/GenBank/DDBJ databases">
        <authorList>
            <person name="Jaros S."/>
            <person name="Januszkiewicz K."/>
            <person name="Wedrychowicz H."/>
        </authorList>
    </citation>
    <scope>NUCLEOTIDE SEQUENCE [LARGE SCALE GENOMIC DNA]</scope>
    <source>
        <strain evidence="9 10">DSM 784</strain>
    </source>
</reference>
<evidence type="ECO:0000313" key="10">
    <source>
        <dbReference type="Proteomes" id="UP000183788"/>
    </source>
</evidence>
<dbReference type="GO" id="GO:0000155">
    <property type="term" value="F:phosphorelay sensor kinase activity"/>
    <property type="evidence" value="ECO:0007669"/>
    <property type="project" value="InterPro"/>
</dbReference>
<dbReference type="InterPro" id="IPR005467">
    <property type="entry name" value="His_kinase_dom"/>
</dbReference>
<dbReference type="Gene3D" id="1.10.287.130">
    <property type="match status" value="1"/>
</dbReference>
<dbReference type="EMBL" id="FPIZ01000004">
    <property type="protein sequence ID" value="SFW41347.1"/>
    <property type="molecule type" value="Genomic_DNA"/>
</dbReference>
<dbReference type="PANTHER" id="PTHR45453">
    <property type="entry name" value="PHOSPHATE REGULON SENSOR PROTEIN PHOR"/>
    <property type="match status" value="1"/>
</dbReference>
<sequence length="351" mass="40417">MLAYGWRKPVYGPMKKLLNKLQDGKAISVIYLFVLAYTILALVWWGVLLFMQSEQISRFEIQNLVLRTDSVAHPVEYQQELTRIQTTEYRRTVMFIGEGIIFLAIILMGGFFVYRSIYKQMKLSQQQQNFMMAVTHELKSPIAAAKLNLETLRKHRLDEEKRLKLLDNTIRETNRLDQLCNNILLASQMESDRYKLFREDLNFSELVATGVKEIKGRIATHAIQAHILPDVWLNGDKFMLQIALNNLVENAAKYAPRNTVIDVRLEENAGQLRLIVKDEGPGIPIDERERIFLKFYRIGNENTRKAKGSGLGLFLTRRIVQQHGGTIIVKDNVPTGACFEITWPVYSVQTA</sequence>
<accession>A0A1K1P1J2</accession>
<keyword evidence="7" id="KW-0812">Transmembrane</keyword>
<dbReference type="Pfam" id="PF00512">
    <property type="entry name" value="HisKA"/>
    <property type="match status" value="1"/>
</dbReference>
<dbReference type="SUPFAM" id="SSF47384">
    <property type="entry name" value="Homodimeric domain of signal transducing histidine kinase"/>
    <property type="match status" value="1"/>
</dbReference>
<dbReference type="PANTHER" id="PTHR45453:SF1">
    <property type="entry name" value="PHOSPHATE REGULON SENSOR PROTEIN PHOR"/>
    <property type="match status" value="1"/>
</dbReference>
<evidence type="ECO:0000256" key="2">
    <source>
        <dbReference type="ARBA" id="ARBA00012438"/>
    </source>
</evidence>
<comment type="catalytic activity">
    <reaction evidence="1">
        <text>ATP + protein L-histidine = ADP + protein N-phospho-L-histidine.</text>
        <dbReference type="EC" id="2.7.13.3"/>
    </reaction>
</comment>
<proteinExistence type="predicted"/>
<dbReference type="GO" id="GO:0016036">
    <property type="term" value="P:cellular response to phosphate starvation"/>
    <property type="evidence" value="ECO:0007669"/>
    <property type="project" value="TreeGrafter"/>
</dbReference>
<evidence type="ECO:0000313" key="9">
    <source>
        <dbReference type="EMBL" id="SFW41347.1"/>
    </source>
</evidence>
<dbReference type="PRINTS" id="PR00344">
    <property type="entry name" value="BCTRLSENSOR"/>
</dbReference>
<dbReference type="Gene3D" id="3.30.565.10">
    <property type="entry name" value="Histidine kinase-like ATPase, C-terminal domain"/>
    <property type="match status" value="1"/>
</dbReference>
<dbReference type="Pfam" id="PF02518">
    <property type="entry name" value="HATPase_c"/>
    <property type="match status" value="1"/>
</dbReference>
<keyword evidence="7" id="KW-0472">Membrane</keyword>
<dbReference type="CDD" id="cd00075">
    <property type="entry name" value="HATPase"/>
    <property type="match status" value="1"/>
</dbReference>
<keyword evidence="3" id="KW-0597">Phosphoprotein</keyword>
<dbReference type="OrthoDB" id="9804645at2"/>
<evidence type="ECO:0000256" key="5">
    <source>
        <dbReference type="ARBA" id="ARBA00022777"/>
    </source>
</evidence>
<keyword evidence="5 9" id="KW-0418">Kinase</keyword>
<dbReference type="InterPro" id="IPR004358">
    <property type="entry name" value="Sig_transdc_His_kin-like_C"/>
</dbReference>
<keyword evidence="4" id="KW-0808">Transferase</keyword>
<dbReference type="GO" id="GO:0005886">
    <property type="term" value="C:plasma membrane"/>
    <property type="evidence" value="ECO:0007669"/>
    <property type="project" value="TreeGrafter"/>
</dbReference>
<dbReference type="EC" id="2.7.13.3" evidence="2"/>
<evidence type="ECO:0000256" key="4">
    <source>
        <dbReference type="ARBA" id="ARBA00022679"/>
    </source>
</evidence>
<protein>
    <recommendedName>
        <fullName evidence="2">histidine kinase</fullName>
        <ecNumber evidence="2">2.7.13.3</ecNumber>
    </recommendedName>
</protein>
<dbReference type="InterPro" id="IPR003661">
    <property type="entry name" value="HisK_dim/P_dom"/>
</dbReference>
<dbReference type="SMART" id="SM00388">
    <property type="entry name" value="HisKA"/>
    <property type="match status" value="1"/>
</dbReference>
<feature type="transmembrane region" description="Helical" evidence="7">
    <location>
        <begin position="93"/>
        <end position="114"/>
    </location>
</feature>
<dbReference type="InterPro" id="IPR036890">
    <property type="entry name" value="HATPase_C_sf"/>
</dbReference>
<dbReference type="AlphaFoldDB" id="A0A1K1P1J2"/>
<feature type="transmembrane region" description="Helical" evidence="7">
    <location>
        <begin position="26"/>
        <end position="50"/>
    </location>
</feature>
<evidence type="ECO:0000256" key="7">
    <source>
        <dbReference type="SAM" id="Phobius"/>
    </source>
</evidence>
<gene>
    <name evidence="9" type="ORF">SAMN05661012_01696</name>
</gene>
<evidence type="ECO:0000256" key="6">
    <source>
        <dbReference type="ARBA" id="ARBA00023012"/>
    </source>
</evidence>
<dbReference type="CDD" id="cd00082">
    <property type="entry name" value="HisKA"/>
    <property type="match status" value="1"/>
</dbReference>
<dbReference type="InterPro" id="IPR036097">
    <property type="entry name" value="HisK_dim/P_sf"/>
</dbReference>
<evidence type="ECO:0000259" key="8">
    <source>
        <dbReference type="PROSITE" id="PS50109"/>
    </source>
</evidence>
<dbReference type="InterPro" id="IPR050351">
    <property type="entry name" value="BphY/WalK/GraS-like"/>
</dbReference>
<name>A0A1K1P1J2_9BACT</name>